<evidence type="ECO:0000256" key="5">
    <source>
        <dbReference type="SAM" id="MobiDB-lite"/>
    </source>
</evidence>
<dbReference type="SUPFAM" id="SSF56091">
    <property type="entry name" value="DNA ligase/mRNA capping enzyme, catalytic domain"/>
    <property type="match status" value="1"/>
</dbReference>
<dbReference type="PROSITE" id="PS50160">
    <property type="entry name" value="DNA_LIGASE_A3"/>
    <property type="match status" value="1"/>
</dbReference>
<dbReference type="InterPro" id="IPR012309">
    <property type="entry name" value="DNA_ligase_ATP-dep_C"/>
</dbReference>
<dbReference type="GO" id="GO:0016874">
    <property type="term" value="F:ligase activity"/>
    <property type="evidence" value="ECO:0007669"/>
    <property type="project" value="UniProtKB-KW"/>
</dbReference>
<dbReference type="EMBL" id="JBHSWH010000001">
    <property type="protein sequence ID" value="MFC6704130.1"/>
    <property type="molecule type" value="Genomic_DNA"/>
</dbReference>
<feature type="compositionally biased region" description="Basic and acidic residues" evidence="5">
    <location>
        <begin position="329"/>
        <end position="348"/>
    </location>
</feature>
<dbReference type="Proteomes" id="UP001596298">
    <property type="component" value="Unassembled WGS sequence"/>
</dbReference>
<evidence type="ECO:0000256" key="4">
    <source>
        <dbReference type="ARBA" id="ARBA00034003"/>
    </source>
</evidence>
<dbReference type="CDD" id="cd07971">
    <property type="entry name" value="OBF_DNA_ligase_LigD"/>
    <property type="match status" value="1"/>
</dbReference>
<feature type="domain" description="ATP-dependent DNA ligase family profile" evidence="6">
    <location>
        <begin position="110"/>
        <end position="245"/>
    </location>
</feature>
<evidence type="ECO:0000256" key="3">
    <source>
        <dbReference type="ARBA" id="ARBA00022598"/>
    </source>
</evidence>
<organism evidence="7 8">
    <name type="scientific">Flexivirga alba</name>
    <dbReference type="NCBI Taxonomy" id="702742"/>
    <lineage>
        <taxon>Bacteria</taxon>
        <taxon>Bacillati</taxon>
        <taxon>Actinomycetota</taxon>
        <taxon>Actinomycetes</taxon>
        <taxon>Micrococcales</taxon>
        <taxon>Dermacoccaceae</taxon>
        <taxon>Flexivirga</taxon>
    </lineage>
</organism>
<dbReference type="InterPro" id="IPR016059">
    <property type="entry name" value="DNA_ligase_ATP-dep_CS"/>
</dbReference>
<dbReference type="PANTHER" id="PTHR45674:SF4">
    <property type="entry name" value="DNA LIGASE 1"/>
    <property type="match status" value="1"/>
</dbReference>
<dbReference type="Gene3D" id="3.30.1490.70">
    <property type="match status" value="1"/>
</dbReference>
<reference evidence="8" key="1">
    <citation type="journal article" date="2019" name="Int. J. Syst. Evol. Microbiol.">
        <title>The Global Catalogue of Microorganisms (GCM) 10K type strain sequencing project: providing services to taxonomists for standard genome sequencing and annotation.</title>
        <authorList>
            <consortium name="The Broad Institute Genomics Platform"/>
            <consortium name="The Broad Institute Genome Sequencing Center for Infectious Disease"/>
            <person name="Wu L."/>
            <person name="Ma J."/>
        </authorList>
    </citation>
    <scope>NUCLEOTIDE SEQUENCE [LARGE SCALE GENOMIC DNA]</scope>
    <source>
        <strain evidence="8">CCUG 58127</strain>
    </source>
</reference>
<keyword evidence="8" id="KW-1185">Reference proteome</keyword>
<dbReference type="PANTHER" id="PTHR45674">
    <property type="entry name" value="DNA LIGASE 1/3 FAMILY MEMBER"/>
    <property type="match status" value="1"/>
</dbReference>
<dbReference type="SUPFAM" id="SSF50249">
    <property type="entry name" value="Nucleic acid-binding proteins"/>
    <property type="match status" value="1"/>
</dbReference>
<dbReference type="Pfam" id="PF01068">
    <property type="entry name" value="DNA_ligase_A_M"/>
    <property type="match status" value="1"/>
</dbReference>
<comment type="similarity">
    <text evidence="1">Belongs to the ATP-dependent DNA ligase family.</text>
</comment>
<dbReference type="CDD" id="cd07906">
    <property type="entry name" value="Adenylation_DNA_ligase_LigD_LigC"/>
    <property type="match status" value="1"/>
</dbReference>
<dbReference type="NCBIfam" id="TIGR02779">
    <property type="entry name" value="NHEJ_ligase_lig"/>
    <property type="match status" value="1"/>
</dbReference>
<dbReference type="Gene3D" id="2.40.50.140">
    <property type="entry name" value="Nucleic acid-binding proteins"/>
    <property type="match status" value="1"/>
</dbReference>
<comment type="catalytic activity">
    <reaction evidence="4">
        <text>ATP + (deoxyribonucleotide)n-3'-hydroxyl + 5'-phospho-(deoxyribonucleotide)m = (deoxyribonucleotide)n+m + AMP + diphosphate.</text>
        <dbReference type="EC" id="6.5.1.1"/>
    </reaction>
</comment>
<comment type="caution">
    <text evidence="7">The sequence shown here is derived from an EMBL/GenBank/DDBJ whole genome shotgun (WGS) entry which is preliminary data.</text>
</comment>
<evidence type="ECO:0000259" key="6">
    <source>
        <dbReference type="PROSITE" id="PS50160"/>
    </source>
</evidence>
<dbReference type="RefSeq" id="WP_382398076.1">
    <property type="nucleotide sequence ID" value="NZ_JBHSWH010000001.1"/>
</dbReference>
<dbReference type="PROSITE" id="PS00697">
    <property type="entry name" value="DNA_LIGASE_A1"/>
    <property type="match status" value="1"/>
</dbReference>
<accession>A0ABW2ABJ0</accession>
<feature type="region of interest" description="Disordered" evidence="5">
    <location>
        <begin position="303"/>
        <end position="348"/>
    </location>
</feature>
<dbReference type="InterPro" id="IPR014146">
    <property type="entry name" value="LigD_ligase_dom"/>
</dbReference>
<evidence type="ECO:0000256" key="2">
    <source>
        <dbReference type="ARBA" id="ARBA00012727"/>
    </source>
</evidence>
<keyword evidence="3 7" id="KW-0436">Ligase</keyword>
<protein>
    <recommendedName>
        <fullName evidence="2">DNA ligase (ATP)</fullName>
        <ecNumber evidence="2">6.5.1.1</ecNumber>
    </recommendedName>
</protein>
<proteinExistence type="inferred from homology"/>
<gene>
    <name evidence="7" type="primary">ligD</name>
    <name evidence="7" type="ORF">ACFQDH_02295</name>
</gene>
<evidence type="ECO:0000313" key="8">
    <source>
        <dbReference type="Proteomes" id="UP001596298"/>
    </source>
</evidence>
<dbReference type="InterPro" id="IPR012310">
    <property type="entry name" value="DNA_ligase_ATP-dep_cent"/>
</dbReference>
<sequence>MRPMLATPADTVPEGEDWLHEVKWDGMRVLAHVSGSSVRLTSRTERDITVAFPELVTPEAGLQGYDDLLLDGEVVILSEGVPSFAALAERFNVSDGSMAARLAAAAPATFLVFDVLQAMDRSTLTMPLRQRRQLLEGLDLATRFVQVPPTFTDGAQLAEATAAKGLEGVVSKRAGSPYRPGRRSPDWRKIVHRRTDSFVVCGWLPERDNDRVLGSIYLATPTPEGPLLYRGRVGSGLAGARGAQLLAQLREIGSAGSPFDENPPVEPGRGAIRWVRPDLVADVEFLGISDGGQLRQPSWRGIRHDLRPEDLSGTDTTDPPGSGGRGMRGLREVSEERSGGELRGDRDG</sequence>
<dbReference type="Gene3D" id="3.30.470.30">
    <property type="entry name" value="DNA ligase/mRNA capping enzyme"/>
    <property type="match status" value="1"/>
</dbReference>
<evidence type="ECO:0000256" key="1">
    <source>
        <dbReference type="ARBA" id="ARBA00007572"/>
    </source>
</evidence>
<evidence type="ECO:0000313" key="7">
    <source>
        <dbReference type="EMBL" id="MFC6704130.1"/>
    </source>
</evidence>
<dbReference type="Pfam" id="PF04679">
    <property type="entry name" value="DNA_ligase_A_C"/>
    <property type="match status" value="1"/>
</dbReference>
<dbReference type="EC" id="6.5.1.1" evidence="2"/>
<name>A0ABW2ABJ0_9MICO</name>
<dbReference type="InterPro" id="IPR012340">
    <property type="entry name" value="NA-bd_OB-fold"/>
</dbReference>
<dbReference type="InterPro" id="IPR050191">
    <property type="entry name" value="ATP-dep_DNA_ligase"/>
</dbReference>